<dbReference type="Proteomes" id="UP000732193">
    <property type="component" value="Unassembled WGS sequence"/>
</dbReference>
<proteinExistence type="predicted"/>
<dbReference type="EMBL" id="JAFBRM010000001">
    <property type="protein sequence ID" value="MBM1713401.1"/>
    <property type="molecule type" value="Genomic_DNA"/>
</dbReference>
<name>A0AAE3B6G4_9RHOB</name>
<evidence type="ECO:0000313" key="1">
    <source>
        <dbReference type="EMBL" id="MBM1713401.1"/>
    </source>
</evidence>
<dbReference type="AlphaFoldDB" id="A0AAE3B6G4"/>
<protein>
    <submittedName>
        <fullName evidence="1">Uncharacterized protein</fullName>
    </submittedName>
</protein>
<evidence type="ECO:0000313" key="2">
    <source>
        <dbReference type="Proteomes" id="UP000732193"/>
    </source>
</evidence>
<comment type="caution">
    <text evidence="1">The sequence shown here is derived from an EMBL/GenBank/DDBJ whole genome shotgun (WGS) entry which is preliminary data.</text>
</comment>
<gene>
    <name evidence="1" type="ORF">JQV55_07510</name>
</gene>
<accession>A0AAE3B6G4</accession>
<dbReference type="RefSeq" id="WP_203241746.1">
    <property type="nucleotide sequence ID" value="NZ_JAFBRH010000001.1"/>
</dbReference>
<sequence length="166" mass="17761">MKCSANEVMTLAAKAARGAGAPPAQAADFGIAALRHLQAGREVDTLADALEHLPTGPILLLPLKLLRITENTRGDVARGEFSRAECGGLAQSYLDAQPYETMMERSGDSARVTLFLDKPKATHISHRVFIPDRLFTLLQTYAARMLVPETDASRQSGAGAGLSDND</sequence>
<keyword evidence="2" id="KW-1185">Reference proteome</keyword>
<reference evidence="1 2" key="1">
    <citation type="submission" date="2021-01" db="EMBL/GenBank/DDBJ databases">
        <title>Diatom-associated Roseobacters Show Island Model of Population Structure.</title>
        <authorList>
            <person name="Qu L."/>
            <person name="Feng X."/>
            <person name="Chen Y."/>
            <person name="Li L."/>
            <person name="Wang X."/>
            <person name="Hu Z."/>
            <person name="Wang H."/>
            <person name="Luo H."/>
        </authorList>
    </citation>
    <scope>NUCLEOTIDE SEQUENCE [LARGE SCALE GENOMIC DNA]</scope>
    <source>
        <strain evidence="1 2">TR60-84</strain>
    </source>
</reference>
<organism evidence="1 2">
    <name type="scientific">Sulfitobacter geojensis</name>
    <dbReference type="NCBI Taxonomy" id="1342299"/>
    <lineage>
        <taxon>Bacteria</taxon>
        <taxon>Pseudomonadati</taxon>
        <taxon>Pseudomonadota</taxon>
        <taxon>Alphaproteobacteria</taxon>
        <taxon>Rhodobacterales</taxon>
        <taxon>Roseobacteraceae</taxon>
        <taxon>Sulfitobacter</taxon>
    </lineage>
</organism>